<dbReference type="InterPro" id="IPR050267">
    <property type="entry name" value="Anti-sigma-factor_SerPK"/>
</dbReference>
<keyword evidence="4" id="KW-1185">Reference proteome</keyword>
<reference evidence="3" key="2">
    <citation type="submission" date="2020-09" db="EMBL/GenBank/DDBJ databases">
        <authorList>
            <person name="Sun Q."/>
            <person name="Kim S."/>
        </authorList>
    </citation>
    <scope>NUCLEOTIDE SEQUENCE</scope>
    <source>
        <strain evidence="3">KCTC 32422</strain>
    </source>
</reference>
<evidence type="ECO:0000313" key="3">
    <source>
        <dbReference type="EMBL" id="GGZ88213.1"/>
    </source>
</evidence>
<evidence type="ECO:0000256" key="1">
    <source>
        <dbReference type="ARBA" id="ARBA00022527"/>
    </source>
</evidence>
<keyword evidence="3" id="KW-0418">Kinase</keyword>
<gene>
    <name evidence="3" type="ORF">GCM10011617_03820</name>
</gene>
<dbReference type="GO" id="GO:0004674">
    <property type="term" value="F:protein serine/threonine kinase activity"/>
    <property type="evidence" value="ECO:0007669"/>
    <property type="project" value="UniProtKB-KW"/>
</dbReference>
<comment type="caution">
    <text evidence="3">The sequence shown here is derived from an EMBL/GenBank/DDBJ whole genome shotgun (WGS) entry which is preliminary data.</text>
</comment>
<dbReference type="InterPro" id="IPR036890">
    <property type="entry name" value="HATPase_C_sf"/>
</dbReference>
<dbReference type="PANTHER" id="PTHR35526:SF6">
    <property type="entry name" value="SLR1861 PROTEIN"/>
    <property type="match status" value="1"/>
</dbReference>
<dbReference type="InterPro" id="IPR003594">
    <property type="entry name" value="HATPase_dom"/>
</dbReference>
<dbReference type="CDD" id="cd16936">
    <property type="entry name" value="HATPase_RsbW-like"/>
    <property type="match status" value="1"/>
</dbReference>
<keyword evidence="1" id="KW-0723">Serine/threonine-protein kinase</keyword>
<dbReference type="AlphaFoldDB" id="A0A918R5R5"/>
<evidence type="ECO:0000313" key="4">
    <source>
        <dbReference type="Proteomes" id="UP000634139"/>
    </source>
</evidence>
<proteinExistence type="predicted"/>
<evidence type="ECO:0000259" key="2">
    <source>
        <dbReference type="Pfam" id="PF13581"/>
    </source>
</evidence>
<reference evidence="3" key="1">
    <citation type="journal article" date="2014" name="Int. J. Syst. Evol. Microbiol.">
        <title>Complete genome sequence of Corynebacterium casei LMG S-19264T (=DSM 44701T), isolated from a smear-ripened cheese.</title>
        <authorList>
            <consortium name="US DOE Joint Genome Institute (JGI-PGF)"/>
            <person name="Walter F."/>
            <person name="Albersmeier A."/>
            <person name="Kalinowski J."/>
            <person name="Ruckert C."/>
        </authorList>
    </citation>
    <scope>NUCLEOTIDE SEQUENCE</scope>
    <source>
        <strain evidence="3">KCTC 32422</strain>
    </source>
</reference>
<dbReference type="Gene3D" id="3.30.565.10">
    <property type="entry name" value="Histidine kinase-like ATPase, C-terminal domain"/>
    <property type="match status" value="1"/>
</dbReference>
<accession>A0A918R5R5</accession>
<protein>
    <submittedName>
        <fullName evidence="3">Histidine kinase</fullName>
    </submittedName>
</protein>
<organism evidence="3 4">
    <name type="scientific">Novosphingobium arvoryzae</name>
    <dbReference type="NCBI Taxonomy" id="1256514"/>
    <lineage>
        <taxon>Bacteria</taxon>
        <taxon>Pseudomonadati</taxon>
        <taxon>Pseudomonadota</taxon>
        <taxon>Alphaproteobacteria</taxon>
        <taxon>Sphingomonadales</taxon>
        <taxon>Sphingomonadaceae</taxon>
        <taxon>Novosphingobium</taxon>
    </lineage>
</organism>
<dbReference type="PANTHER" id="PTHR35526">
    <property type="entry name" value="ANTI-SIGMA-F FACTOR RSBW-RELATED"/>
    <property type="match status" value="1"/>
</dbReference>
<dbReference type="SUPFAM" id="SSF55874">
    <property type="entry name" value="ATPase domain of HSP90 chaperone/DNA topoisomerase II/histidine kinase"/>
    <property type="match status" value="1"/>
</dbReference>
<name>A0A918R5R5_9SPHN</name>
<dbReference type="Proteomes" id="UP000634139">
    <property type="component" value="Unassembled WGS sequence"/>
</dbReference>
<sequence length="145" mass="15635">MSHQFHITIGNSMDQYMVLAEALRAFASDAGLGNAATTHLELVIEELVVNIIKHGYADGRAGRITLDVTVAGDLTVTLVDDAIPFNPVAALAPDISLGTEERPIGGLGIHFVRTFMDEMRYRRDGGRNVLFLRKQLEPASGVSGS</sequence>
<keyword evidence="3" id="KW-0808">Transferase</keyword>
<dbReference type="RefSeq" id="WP_189538717.1">
    <property type="nucleotide sequence ID" value="NZ_BMZD01000001.1"/>
</dbReference>
<dbReference type="EMBL" id="BMZD01000001">
    <property type="protein sequence ID" value="GGZ88213.1"/>
    <property type="molecule type" value="Genomic_DNA"/>
</dbReference>
<feature type="domain" description="Histidine kinase/HSP90-like ATPase" evidence="2">
    <location>
        <begin position="15"/>
        <end position="134"/>
    </location>
</feature>
<dbReference type="Pfam" id="PF13581">
    <property type="entry name" value="HATPase_c_2"/>
    <property type="match status" value="1"/>
</dbReference>